<dbReference type="EMBL" id="VCLA01000145">
    <property type="protein sequence ID" value="MQT02043.1"/>
    <property type="molecule type" value="Genomic_DNA"/>
</dbReference>
<keyword evidence="2" id="KW-1185">Reference proteome</keyword>
<dbReference type="AlphaFoldDB" id="A0A646KIK5"/>
<evidence type="ECO:0000313" key="1">
    <source>
        <dbReference type="EMBL" id="MQT02043.1"/>
    </source>
</evidence>
<organism evidence="1 2">
    <name type="scientific">Streptomyces jumonjinensis</name>
    <dbReference type="NCBI Taxonomy" id="1945"/>
    <lineage>
        <taxon>Bacteria</taxon>
        <taxon>Bacillati</taxon>
        <taxon>Actinomycetota</taxon>
        <taxon>Actinomycetes</taxon>
        <taxon>Kitasatosporales</taxon>
        <taxon>Streptomycetaceae</taxon>
        <taxon>Streptomyces</taxon>
    </lineage>
</organism>
<protein>
    <recommendedName>
        <fullName evidence="3">GNAT family N-acetyltransferase</fullName>
    </recommendedName>
</protein>
<reference evidence="1 2" key="1">
    <citation type="submission" date="2019-05" db="EMBL/GenBank/DDBJ databases">
        <title>Comparative genomics and metabolomics analyses of clavulanic acid producing Streptomyces species provides insight into specialized metabolism and evolution of beta-lactam biosynthetic gene clusters.</title>
        <authorList>
            <person name="Moore M.A."/>
            <person name="Cruz-Morales P."/>
            <person name="Barona Gomez F."/>
            <person name="Kapil T."/>
        </authorList>
    </citation>
    <scope>NUCLEOTIDE SEQUENCE [LARGE SCALE GENOMIC DNA]</scope>
    <source>
        <strain evidence="1 2">NRRL 5741</strain>
    </source>
</reference>
<gene>
    <name evidence="1" type="ORF">FF041_18080</name>
</gene>
<dbReference type="Gene3D" id="3.40.630.30">
    <property type="match status" value="1"/>
</dbReference>
<evidence type="ECO:0008006" key="3">
    <source>
        <dbReference type="Google" id="ProtNLM"/>
    </source>
</evidence>
<sequence length="154" mass="16566">MPAIPPLPELAVPDAYRTTVESWQRFTGSLRLHGQGTEAAVQVERCAAGRLQGAYPAGAHDVEVRIESEVRGDVLTTLLRTLVGAVRAADARCRRIVYAVDEGGVEKIEAAEAAGFRYVVDVDVQDLELSLLVAEPSWVTATDMDLDLAHVPGT</sequence>
<comment type="caution">
    <text evidence="1">The sequence shown here is derived from an EMBL/GenBank/DDBJ whole genome shotgun (WGS) entry which is preliminary data.</text>
</comment>
<evidence type="ECO:0000313" key="2">
    <source>
        <dbReference type="Proteomes" id="UP000419138"/>
    </source>
</evidence>
<dbReference type="RefSeq" id="WP_153523730.1">
    <property type="nucleotide sequence ID" value="NZ_JBEPDZ010000007.1"/>
</dbReference>
<accession>A0A646KIK5</accession>
<dbReference type="Proteomes" id="UP000419138">
    <property type="component" value="Unassembled WGS sequence"/>
</dbReference>
<proteinExistence type="predicted"/>
<dbReference type="OrthoDB" id="5083029at2"/>
<name>A0A646KIK5_STRJU</name>